<name>A0A8J5CZF8_CHIOP</name>
<protein>
    <submittedName>
        <fullName evidence="2">Uncharacterized protein</fullName>
    </submittedName>
</protein>
<evidence type="ECO:0000313" key="3">
    <source>
        <dbReference type="Proteomes" id="UP000770661"/>
    </source>
</evidence>
<evidence type="ECO:0000313" key="2">
    <source>
        <dbReference type="EMBL" id="KAG0726211.1"/>
    </source>
</evidence>
<dbReference type="Proteomes" id="UP000770661">
    <property type="component" value="Unassembled WGS sequence"/>
</dbReference>
<dbReference type="EMBL" id="JACEEZ010004733">
    <property type="protein sequence ID" value="KAG0726211.1"/>
    <property type="molecule type" value="Genomic_DNA"/>
</dbReference>
<dbReference type="AlphaFoldDB" id="A0A8J5CZF8"/>
<feature type="region of interest" description="Disordered" evidence="1">
    <location>
        <begin position="85"/>
        <end position="108"/>
    </location>
</feature>
<keyword evidence="3" id="KW-1185">Reference proteome</keyword>
<sequence>MARSTRKQTELFLLAHPLKPSARLSFQQGKCFCGDPFCHGIRIARTIEKLLSTKSFRVWERAHIPVVPLRSIMKKLETLVEVRSSLEEKKRNPRGQGLRRPPPGTLWRHCSTSQPLPFFPMIHLKQKEKGTSSTPQGAGGKW</sequence>
<reference evidence="2" key="1">
    <citation type="submission" date="2020-07" db="EMBL/GenBank/DDBJ databases">
        <title>The High-quality genome of the commercially important snow crab, Chionoecetes opilio.</title>
        <authorList>
            <person name="Jeong J.-H."/>
            <person name="Ryu S."/>
        </authorList>
    </citation>
    <scope>NUCLEOTIDE SEQUENCE</scope>
    <source>
        <strain evidence="2">MADBK_172401_WGS</strain>
        <tissue evidence="2">Digestive gland</tissue>
    </source>
</reference>
<proteinExistence type="predicted"/>
<evidence type="ECO:0000256" key="1">
    <source>
        <dbReference type="SAM" id="MobiDB-lite"/>
    </source>
</evidence>
<organism evidence="2 3">
    <name type="scientific">Chionoecetes opilio</name>
    <name type="common">Atlantic snow crab</name>
    <name type="synonym">Cancer opilio</name>
    <dbReference type="NCBI Taxonomy" id="41210"/>
    <lineage>
        <taxon>Eukaryota</taxon>
        <taxon>Metazoa</taxon>
        <taxon>Ecdysozoa</taxon>
        <taxon>Arthropoda</taxon>
        <taxon>Crustacea</taxon>
        <taxon>Multicrustacea</taxon>
        <taxon>Malacostraca</taxon>
        <taxon>Eumalacostraca</taxon>
        <taxon>Eucarida</taxon>
        <taxon>Decapoda</taxon>
        <taxon>Pleocyemata</taxon>
        <taxon>Brachyura</taxon>
        <taxon>Eubrachyura</taxon>
        <taxon>Majoidea</taxon>
        <taxon>Majidae</taxon>
        <taxon>Chionoecetes</taxon>
    </lineage>
</organism>
<accession>A0A8J5CZF8</accession>
<gene>
    <name evidence="2" type="ORF">GWK47_037088</name>
</gene>
<comment type="caution">
    <text evidence="2">The sequence shown here is derived from an EMBL/GenBank/DDBJ whole genome shotgun (WGS) entry which is preliminary data.</text>
</comment>